<dbReference type="PROSITE" id="PS51462">
    <property type="entry name" value="NUDIX"/>
    <property type="match status" value="1"/>
</dbReference>
<proteinExistence type="predicted"/>
<protein>
    <submittedName>
        <fullName evidence="3">NUDIX domain-containing protein</fullName>
    </submittedName>
</protein>
<dbReference type="CDD" id="cd03424">
    <property type="entry name" value="NUDIX_ADPRase_Nudt5_UGPPase_Nudt14"/>
    <property type="match status" value="1"/>
</dbReference>
<dbReference type="RefSeq" id="WP_160771944.1">
    <property type="nucleotide sequence ID" value="NZ_WTYV01000003.1"/>
</dbReference>
<dbReference type="PANTHER" id="PTHR11839">
    <property type="entry name" value="UDP/ADP-SUGAR PYROPHOSPHATASE"/>
    <property type="match status" value="1"/>
</dbReference>
<dbReference type="InterPro" id="IPR000086">
    <property type="entry name" value="NUDIX_hydrolase_dom"/>
</dbReference>
<evidence type="ECO:0000313" key="3">
    <source>
        <dbReference type="EMBL" id="MXO72020.1"/>
    </source>
</evidence>
<reference evidence="3 4" key="1">
    <citation type="submission" date="2019-12" db="EMBL/GenBank/DDBJ databases">
        <title>Genomic-based taxomic classification of the family Erythrobacteraceae.</title>
        <authorList>
            <person name="Xu L."/>
        </authorList>
    </citation>
    <scope>NUCLEOTIDE SEQUENCE [LARGE SCALE GENOMIC DNA]</scope>
    <source>
        <strain evidence="3 4">M0322</strain>
    </source>
</reference>
<dbReference type="PANTHER" id="PTHR11839:SF1">
    <property type="entry name" value="ADP-SUGAR PYROPHOSPHATASE"/>
    <property type="match status" value="1"/>
</dbReference>
<feature type="domain" description="Nudix hydrolase" evidence="2">
    <location>
        <begin position="31"/>
        <end position="168"/>
    </location>
</feature>
<name>A0A844YYI2_9SPHN</name>
<evidence type="ECO:0000313" key="4">
    <source>
        <dbReference type="Proteomes" id="UP000466966"/>
    </source>
</evidence>
<sequence length="179" mass="19017">MTVEDADAPEETMWAGKWITAHRRGKWEYVSRARGIKAAVILALDGDHVILVEQYRVPVGGPVLELPAGLVGDEDGTEGEAAIDSAQRELIEETGYAAAHWEDCGVFQSSPGLTGETFTLLKATDLTKVGEGGGTEAENIVVHRLPLAGFAEALAPFRARGVAMDVRLLAVLGPQLLGV</sequence>
<comment type="caution">
    <text evidence="3">The sequence shown here is derived from an EMBL/GenBank/DDBJ whole genome shotgun (WGS) entry which is preliminary data.</text>
</comment>
<dbReference type="Proteomes" id="UP000466966">
    <property type="component" value="Unassembled WGS sequence"/>
</dbReference>
<accession>A0A844YYI2</accession>
<organism evidence="3 4">
    <name type="scientific">Alteraurantiacibacter buctensis</name>
    <dbReference type="NCBI Taxonomy" id="1503981"/>
    <lineage>
        <taxon>Bacteria</taxon>
        <taxon>Pseudomonadati</taxon>
        <taxon>Pseudomonadota</taxon>
        <taxon>Alphaproteobacteria</taxon>
        <taxon>Sphingomonadales</taxon>
        <taxon>Erythrobacteraceae</taxon>
        <taxon>Alteraurantiacibacter</taxon>
    </lineage>
</organism>
<keyword evidence="4" id="KW-1185">Reference proteome</keyword>
<dbReference type="InterPro" id="IPR015797">
    <property type="entry name" value="NUDIX_hydrolase-like_dom_sf"/>
</dbReference>
<dbReference type="AlphaFoldDB" id="A0A844YYI2"/>
<dbReference type="SUPFAM" id="SSF55811">
    <property type="entry name" value="Nudix"/>
    <property type="match status" value="1"/>
</dbReference>
<keyword evidence="1" id="KW-0378">Hydrolase</keyword>
<evidence type="ECO:0000256" key="1">
    <source>
        <dbReference type="ARBA" id="ARBA00022801"/>
    </source>
</evidence>
<dbReference type="GO" id="GO:0006753">
    <property type="term" value="P:nucleoside phosphate metabolic process"/>
    <property type="evidence" value="ECO:0007669"/>
    <property type="project" value="TreeGrafter"/>
</dbReference>
<evidence type="ECO:0000259" key="2">
    <source>
        <dbReference type="PROSITE" id="PS51462"/>
    </source>
</evidence>
<dbReference type="OrthoDB" id="9794310at2"/>
<dbReference type="Gene3D" id="3.90.79.10">
    <property type="entry name" value="Nucleoside Triphosphate Pyrophosphohydrolase"/>
    <property type="match status" value="1"/>
</dbReference>
<gene>
    <name evidence="3" type="ORF">GRI99_10270</name>
</gene>
<dbReference type="Pfam" id="PF00293">
    <property type="entry name" value="NUDIX"/>
    <property type="match status" value="1"/>
</dbReference>
<dbReference type="EMBL" id="WTYV01000003">
    <property type="protein sequence ID" value="MXO72020.1"/>
    <property type="molecule type" value="Genomic_DNA"/>
</dbReference>
<dbReference type="GO" id="GO:0016787">
    <property type="term" value="F:hydrolase activity"/>
    <property type="evidence" value="ECO:0007669"/>
    <property type="project" value="UniProtKB-KW"/>
</dbReference>
<dbReference type="GO" id="GO:0019693">
    <property type="term" value="P:ribose phosphate metabolic process"/>
    <property type="evidence" value="ECO:0007669"/>
    <property type="project" value="TreeGrafter"/>
</dbReference>